<reference evidence="4" key="4">
    <citation type="journal article" date="2008" name="Nucleic Acids Res.">
        <title>The rice annotation project database (RAP-DB): 2008 update.</title>
        <authorList>
            <consortium name="The rice annotation project (RAP)"/>
        </authorList>
    </citation>
    <scope>GENOME REANNOTATION</scope>
    <source>
        <strain evidence="4">cv. Nipponbare</strain>
    </source>
</reference>
<dbReference type="Proteomes" id="UP000000763">
    <property type="component" value="Chromosome 2"/>
</dbReference>
<evidence type="ECO:0000313" key="4">
    <source>
        <dbReference type="Proteomes" id="UP000000763"/>
    </source>
</evidence>
<sequence length="85" mass="8960">MDISCNSRDQINWHAHTFEDELWTCIGALDKGATDGSLGSQGYNSQGVHGVQGDGAHGVQGDGAQELQGGNLNQNSDAAQDFSRL</sequence>
<evidence type="ECO:0000256" key="1">
    <source>
        <dbReference type="SAM" id="MobiDB-lite"/>
    </source>
</evidence>
<reference evidence="4" key="3">
    <citation type="journal article" date="2005" name="Nature">
        <title>The map-based sequence of the rice genome.</title>
        <authorList>
            <consortium name="International rice genome sequencing project (IRGSP)"/>
            <person name="Matsumoto T."/>
            <person name="Wu J."/>
            <person name="Kanamori H."/>
            <person name="Katayose Y."/>
            <person name="Fujisawa M."/>
            <person name="Namiki N."/>
            <person name="Mizuno H."/>
            <person name="Yamamoto K."/>
            <person name="Antonio B.A."/>
            <person name="Baba T."/>
            <person name="Sakata K."/>
            <person name="Nagamura Y."/>
            <person name="Aoki H."/>
            <person name="Arikawa K."/>
            <person name="Arita K."/>
            <person name="Bito T."/>
            <person name="Chiden Y."/>
            <person name="Fujitsuka N."/>
            <person name="Fukunaka R."/>
            <person name="Hamada M."/>
            <person name="Harada C."/>
            <person name="Hayashi A."/>
            <person name="Hijishita S."/>
            <person name="Honda M."/>
            <person name="Hosokawa S."/>
            <person name="Ichikawa Y."/>
            <person name="Idonuma A."/>
            <person name="Iijima M."/>
            <person name="Ikeda M."/>
            <person name="Ikeno M."/>
            <person name="Ito K."/>
            <person name="Ito S."/>
            <person name="Ito T."/>
            <person name="Ito Y."/>
            <person name="Ito Y."/>
            <person name="Iwabuchi A."/>
            <person name="Kamiya K."/>
            <person name="Karasawa W."/>
            <person name="Kurita K."/>
            <person name="Katagiri S."/>
            <person name="Kikuta A."/>
            <person name="Kobayashi H."/>
            <person name="Kobayashi N."/>
            <person name="Machita K."/>
            <person name="Maehara T."/>
            <person name="Masukawa M."/>
            <person name="Mizubayashi T."/>
            <person name="Mukai Y."/>
            <person name="Nagasaki H."/>
            <person name="Nagata Y."/>
            <person name="Naito S."/>
            <person name="Nakashima M."/>
            <person name="Nakama Y."/>
            <person name="Nakamichi Y."/>
            <person name="Nakamura M."/>
            <person name="Meguro A."/>
            <person name="Negishi M."/>
            <person name="Ohta I."/>
            <person name="Ohta T."/>
            <person name="Okamoto M."/>
            <person name="Ono N."/>
            <person name="Saji S."/>
            <person name="Sakaguchi M."/>
            <person name="Sakai K."/>
            <person name="Shibata M."/>
            <person name="Shimokawa T."/>
            <person name="Song J."/>
            <person name="Takazaki Y."/>
            <person name="Terasawa K."/>
            <person name="Tsugane M."/>
            <person name="Tsuji K."/>
            <person name="Ueda S."/>
            <person name="Waki K."/>
            <person name="Yamagata H."/>
            <person name="Yamamoto M."/>
            <person name="Yamamoto S."/>
            <person name="Yamane H."/>
            <person name="Yoshiki S."/>
            <person name="Yoshihara R."/>
            <person name="Yukawa K."/>
            <person name="Zhong H."/>
            <person name="Yano M."/>
            <person name="Yuan Q."/>
            <person name="Ouyang S."/>
            <person name="Liu J."/>
            <person name="Jones K.M."/>
            <person name="Gansberger K."/>
            <person name="Moffat K."/>
            <person name="Hill J."/>
            <person name="Bera J."/>
            <person name="Fadrosh D."/>
            <person name="Jin S."/>
            <person name="Johri S."/>
            <person name="Kim M."/>
            <person name="Overton L."/>
            <person name="Reardon M."/>
            <person name="Tsitrin T."/>
            <person name="Vuong H."/>
            <person name="Weaver B."/>
            <person name="Ciecko A."/>
            <person name="Tallon L."/>
            <person name="Jackson J."/>
            <person name="Pai G."/>
            <person name="Aken S.V."/>
            <person name="Utterback T."/>
            <person name="Reidmuller S."/>
            <person name="Feldblyum T."/>
            <person name="Hsiao J."/>
            <person name="Zismann V."/>
            <person name="Iobst S."/>
            <person name="de Vazeille A.R."/>
            <person name="Buell C.R."/>
            <person name="Ying K."/>
            <person name="Li Y."/>
            <person name="Lu T."/>
            <person name="Huang Y."/>
            <person name="Zhao Q."/>
            <person name="Feng Q."/>
            <person name="Zhang L."/>
            <person name="Zhu J."/>
            <person name="Weng Q."/>
            <person name="Mu J."/>
            <person name="Lu Y."/>
            <person name="Fan D."/>
            <person name="Liu Y."/>
            <person name="Guan J."/>
            <person name="Zhang Y."/>
            <person name="Yu S."/>
            <person name="Liu X."/>
            <person name="Zhang Y."/>
            <person name="Hong G."/>
            <person name="Han B."/>
            <person name="Choisne N."/>
            <person name="Demange N."/>
            <person name="Orjeda G."/>
            <person name="Samain S."/>
            <person name="Cattolico L."/>
            <person name="Pelletier E."/>
            <person name="Couloux A."/>
            <person name="Segurens B."/>
            <person name="Wincker P."/>
            <person name="D'Hont A."/>
            <person name="Scarpelli C."/>
            <person name="Weissenbach J."/>
            <person name="Salanoubat M."/>
            <person name="Quetier F."/>
            <person name="Yu Y."/>
            <person name="Kim H.R."/>
            <person name="Rambo T."/>
            <person name="Currie J."/>
            <person name="Collura K."/>
            <person name="Luo M."/>
            <person name="Yang T."/>
            <person name="Ammiraju J.S.S."/>
            <person name="Engler F."/>
            <person name="Soderlund C."/>
            <person name="Wing R.A."/>
            <person name="Palmer L.E."/>
            <person name="de la Bastide M."/>
            <person name="Spiegel L."/>
            <person name="Nascimento L."/>
            <person name="Zutavern T."/>
            <person name="O'Shaughnessy A."/>
            <person name="Dike S."/>
            <person name="Dedhia N."/>
            <person name="Preston R."/>
            <person name="Balija V."/>
            <person name="McCombie W.R."/>
            <person name="Chow T."/>
            <person name="Chen H."/>
            <person name="Chung M."/>
            <person name="Chen C."/>
            <person name="Shaw J."/>
            <person name="Wu H."/>
            <person name="Hsiao K."/>
            <person name="Chao Y."/>
            <person name="Chu M."/>
            <person name="Cheng C."/>
            <person name="Hour A."/>
            <person name="Lee P."/>
            <person name="Lin S."/>
            <person name="Lin Y."/>
            <person name="Liou J."/>
            <person name="Liu S."/>
            <person name="Hsing Y."/>
            <person name="Raghuvanshi S."/>
            <person name="Mohanty A."/>
            <person name="Bharti A.K."/>
            <person name="Gaur A."/>
            <person name="Gupta V."/>
            <person name="Kumar D."/>
            <person name="Ravi V."/>
            <person name="Vij S."/>
            <person name="Kapur A."/>
            <person name="Khurana P."/>
            <person name="Khurana P."/>
            <person name="Khurana J.P."/>
            <person name="Tyagi A.K."/>
            <person name="Gaikwad K."/>
            <person name="Singh A."/>
            <person name="Dalal V."/>
            <person name="Srivastava S."/>
            <person name="Dixit A."/>
            <person name="Pal A.K."/>
            <person name="Ghazi I.A."/>
            <person name="Yadav M."/>
            <person name="Pandit A."/>
            <person name="Bhargava A."/>
            <person name="Sureshbabu K."/>
            <person name="Batra K."/>
            <person name="Sharma T.R."/>
            <person name="Mohapatra T."/>
            <person name="Singh N.K."/>
            <person name="Messing J."/>
            <person name="Nelson A.B."/>
            <person name="Fuks G."/>
            <person name="Kavchok S."/>
            <person name="Keizer G."/>
            <person name="Linton E."/>
            <person name="Llaca V."/>
            <person name="Song R."/>
            <person name="Tanyolac B."/>
            <person name="Young S."/>
            <person name="Ho-Il K."/>
            <person name="Hahn J.H."/>
            <person name="Sangsakoo G."/>
            <person name="Vanavichit A."/>
            <person name="de Mattos Luiz.A.T."/>
            <person name="Zimmer P.D."/>
            <person name="Malone G."/>
            <person name="Dellagostin O."/>
            <person name="de Oliveira A.C."/>
            <person name="Bevan M."/>
            <person name="Bancroft I."/>
            <person name="Minx P."/>
            <person name="Cordum H."/>
            <person name="Wilson R."/>
            <person name="Cheng Z."/>
            <person name="Jin W."/>
            <person name="Jiang J."/>
            <person name="Leong S.A."/>
            <person name="Iwama H."/>
            <person name="Gojobori T."/>
            <person name="Itoh T."/>
            <person name="Niimura Y."/>
            <person name="Fujii Y."/>
            <person name="Habara T."/>
            <person name="Sakai H."/>
            <person name="Sato Y."/>
            <person name="Wilson G."/>
            <person name="Kumar K."/>
            <person name="McCouch S."/>
            <person name="Juretic N."/>
            <person name="Hoen D."/>
            <person name="Wright S."/>
            <person name="Bruskiewich R."/>
            <person name="Bureau T."/>
            <person name="Miyao A."/>
            <person name="Hirochika H."/>
            <person name="Nishikawa T."/>
            <person name="Kadowaki K."/>
            <person name="Sugiura M."/>
            <person name="Burr B."/>
            <person name="Sasaki T."/>
        </authorList>
    </citation>
    <scope>NUCLEOTIDE SEQUENCE [LARGE SCALE GENOMIC DNA]</scope>
    <source>
        <strain evidence="4">cv. Nipponbare</strain>
    </source>
</reference>
<proteinExistence type="predicted"/>
<feature type="compositionally biased region" description="Gly residues" evidence="1">
    <location>
        <begin position="50"/>
        <end position="61"/>
    </location>
</feature>
<feature type="region of interest" description="Disordered" evidence="1">
    <location>
        <begin position="36"/>
        <end position="85"/>
    </location>
</feature>
<reference evidence="3" key="2">
    <citation type="submission" date="2002-04" db="EMBL/GenBank/DDBJ databases">
        <title>Oryza sativa nipponbare(GA3) genomic DNA, chromosome 2, PAC clone:P0654B04.</title>
        <authorList>
            <person name="Sasaki T."/>
            <person name="Matsumoto T."/>
            <person name="Yamamoto K."/>
        </authorList>
    </citation>
    <scope>NUCLEOTIDE SEQUENCE</scope>
</reference>
<evidence type="ECO:0000313" key="2">
    <source>
        <dbReference type="EMBL" id="BAD12878.1"/>
    </source>
</evidence>
<evidence type="ECO:0000313" key="3">
    <source>
        <dbReference type="EMBL" id="BAD12998.1"/>
    </source>
</evidence>
<reference evidence="2" key="1">
    <citation type="submission" date="2001-08" db="EMBL/GenBank/DDBJ databases">
        <title>Oryza sativa nipponbare(GA3) genomic DNA, chromosome 2, BAC clone:OJ1008_D06.</title>
        <authorList>
            <person name="Sasaki T."/>
            <person name="Matsumoto T."/>
            <person name="Yamamoto K."/>
        </authorList>
    </citation>
    <scope>NUCLEOTIDE SEQUENCE</scope>
</reference>
<feature type="compositionally biased region" description="Polar residues" evidence="1">
    <location>
        <begin position="68"/>
        <end position="78"/>
    </location>
</feature>
<protein>
    <submittedName>
        <fullName evidence="3">Uncharacterized protein</fullName>
    </submittedName>
</protein>
<organism evidence="3 4">
    <name type="scientific">Oryza sativa subsp. japonica</name>
    <name type="common">Rice</name>
    <dbReference type="NCBI Taxonomy" id="39947"/>
    <lineage>
        <taxon>Eukaryota</taxon>
        <taxon>Viridiplantae</taxon>
        <taxon>Streptophyta</taxon>
        <taxon>Embryophyta</taxon>
        <taxon>Tracheophyta</taxon>
        <taxon>Spermatophyta</taxon>
        <taxon>Magnoliopsida</taxon>
        <taxon>Liliopsida</taxon>
        <taxon>Poales</taxon>
        <taxon>Poaceae</taxon>
        <taxon>BOP clade</taxon>
        <taxon>Oryzoideae</taxon>
        <taxon>Oryzeae</taxon>
        <taxon>Oryzinae</taxon>
        <taxon>Oryza</taxon>
        <taxon>Oryza sativa</taxon>
    </lineage>
</organism>
<dbReference type="EMBL" id="AP004040">
    <property type="protein sequence ID" value="BAD12878.1"/>
    <property type="molecule type" value="Genomic_DNA"/>
</dbReference>
<accession>Q6Z672</accession>
<feature type="compositionally biased region" description="Polar residues" evidence="1">
    <location>
        <begin position="37"/>
        <end position="47"/>
    </location>
</feature>
<name>Q6Z672_ORYSJ</name>
<gene>
    <name evidence="2" type="ORF">OJ1008_D06.21</name>
    <name evidence="3" type="ORF">P0654B04.6</name>
</gene>
<dbReference type="EMBL" id="AP005052">
    <property type="protein sequence ID" value="BAD12998.1"/>
    <property type="molecule type" value="Genomic_DNA"/>
</dbReference>
<dbReference type="AlphaFoldDB" id="Q6Z672"/>